<dbReference type="OrthoDB" id="9789685at2"/>
<dbReference type="EMBL" id="AAEW02000005">
    <property type="protein sequence ID" value="EAT16416.1"/>
    <property type="molecule type" value="Genomic_DNA"/>
</dbReference>
<dbReference type="Proteomes" id="UP000005695">
    <property type="component" value="Unassembled WGS sequence"/>
</dbReference>
<comment type="caution">
    <text evidence="1">The sequence shown here is derived from an EMBL/GenBank/DDBJ whole genome shotgun (WGS) entry which is preliminary data.</text>
</comment>
<dbReference type="InterPro" id="IPR025245">
    <property type="entry name" value="DUF4197"/>
</dbReference>
<reference evidence="1" key="2">
    <citation type="submission" date="2006-05" db="EMBL/GenBank/DDBJ databases">
        <title>Sequencing of the draft genome and assembly of Desulfuromonas acetoxidans DSM 684.</title>
        <authorList>
            <consortium name="US DOE Joint Genome Institute (JGI-PGF)"/>
            <person name="Copeland A."/>
            <person name="Lucas S."/>
            <person name="Lapidus A."/>
            <person name="Barry K."/>
            <person name="Detter J.C."/>
            <person name="Glavina del Rio T."/>
            <person name="Hammon N."/>
            <person name="Israni S."/>
            <person name="Dalin E."/>
            <person name="Tice H."/>
            <person name="Bruce D."/>
            <person name="Pitluck S."/>
            <person name="Richardson P."/>
        </authorList>
    </citation>
    <scope>NUCLEOTIDE SEQUENCE [LARGE SCALE GENOMIC DNA]</scope>
    <source>
        <strain evidence="1">DSM 684</strain>
    </source>
</reference>
<dbReference type="Pfam" id="PF13852">
    <property type="entry name" value="DUF4197"/>
    <property type="match status" value="1"/>
</dbReference>
<dbReference type="RefSeq" id="WP_005999061.1">
    <property type="nucleotide sequence ID" value="NZ_AAEW02000005.1"/>
</dbReference>
<proteinExistence type="predicted"/>
<accession>Q1K1H2</accession>
<dbReference type="AlphaFoldDB" id="Q1K1H2"/>
<evidence type="ECO:0000313" key="2">
    <source>
        <dbReference type="Proteomes" id="UP000005695"/>
    </source>
</evidence>
<organism evidence="1 2">
    <name type="scientific">Desulfuromonas acetoxidans (strain DSM 684 / 11070)</name>
    <dbReference type="NCBI Taxonomy" id="281689"/>
    <lineage>
        <taxon>Bacteria</taxon>
        <taxon>Pseudomonadati</taxon>
        <taxon>Thermodesulfobacteriota</taxon>
        <taxon>Desulfuromonadia</taxon>
        <taxon>Desulfuromonadales</taxon>
        <taxon>Desulfuromonadaceae</taxon>
        <taxon>Desulfuromonas</taxon>
    </lineage>
</organism>
<protein>
    <recommendedName>
        <fullName evidence="3">DUF4197 domain-containing protein</fullName>
    </recommendedName>
</protein>
<reference evidence="1" key="1">
    <citation type="submission" date="2006-05" db="EMBL/GenBank/DDBJ databases">
        <title>Annotation of the draft genome assembly of Desulfuromonas acetoxidans DSM 684.</title>
        <authorList>
            <consortium name="US DOE Joint Genome Institute (JGI-ORNL)"/>
            <person name="Larimer F."/>
            <person name="Land M."/>
            <person name="Hauser L."/>
        </authorList>
    </citation>
    <scope>NUCLEOTIDE SEQUENCE [LARGE SCALE GENOMIC DNA]</scope>
    <source>
        <strain evidence="1">DSM 684</strain>
    </source>
</reference>
<sequence length="244" mass="26589">MKRNYWFAAVITVVISLSTGCVEVTESPLLSSLLTSTTTASALDESTVASGLKEALRVGSERAVSLTSAEDGFLGNSLIRIAMPESLQKVSTTLRSVGMDSYVDEFEVAMNRAAESASGEAKGVFWEAITSMTLTDAMGVLQGDDTAATDYFREKTSTQLSEKFKPIVQDKMAEVGVYGYYTTLVNAYNALPFTSKPQFDLEQYIVDEAQDGVFTMLATEEVKIRRDPAKRTTELLKTVFAAQD</sequence>
<dbReference type="PROSITE" id="PS51257">
    <property type="entry name" value="PROKAR_LIPOPROTEIN"/>
    <property type="match status" value="1"/>
</dbReference>
<gene>
    <name evidence="1" type="ORF">Dace_1880</name>
</gene>
<evidence type="ECO:0000313" key="1">
    <source>
        <dbReference type="EMBL" id="EAT16416.1"/>
    </source>
</evidence>
<evidence type="ECO:0008006" key="3">
    <source>
        <dbReference type="Google" id="ProtNLM"/>
    </source>
</evidence>
<name>Q1K1H2_DESA6</name>
<keyword evidence="2" id="KW-1185">Reference proteome</keyword>